<keyword evidence="2" id="KW-1185">Reference proteome</keyword>
<gene>
    <name evidence="1" type="ORF">QOZ84_05510</name>
</gene>
<accession>A0ABT7E7T2</accession>
<dbReference type="Proteomes" id="UP001301012">
    <property type="component" value="Unassembled WGS sequence"/>
</dbReference>
<comment type="caution">
    <text evidence="1">The sequence shown here is derived from an EMBL/GenBank/DDBJ whole genome shotgun (WGS) entry which is preliminary data.</text>
</comment>
<sequence>MININMSDAQKIVYVEVSGYITSNDAKNFLNNYKKMTRNIKPSQYKLVVTPSVFECENNEDIRSICMYFFKNGYKKMYLVDPGNYIMGNMNLGKIEQKFFNKSVKVIASVNDVR</sequence>
<name>A0ABT7E7T2_9FIRM</name>
<protein>
    <submittedName>
        <fullName evidence="1">Uncharacterized protein</fullName>
    </submittedName>
</protein>
<reference evidence="1 2" key="1">
    <citation type="submission" date="2023-05" db="EMBL/GenBank/DDBJ databases">
        <title>Rombocin, a short stable natural nisin variant, displays selective antimicrobial activity against Listeria monocytogenes and employs dual mode of action to kill target bacterial strains.</title>
        <authorList>
            <person name="Wambui J."/>
            <person name="Stephan R."/>
            <person name="Kuipers O.P."/>
        </authorList>
    </citation>
    <scope>NUCLEOTIDE SEQUENCE [LARGE SCALE GENOMIC DNA]</scope>
    <source>
        <strain evidence="1 2">RC002</strain>
    </source>
</reference>
<proteinExistence type="predicted"/>
<dbReference type="RefSeq" id="WP_284131964.1">
    <property type="nucleotide sequence ID" value="NZ_JASKYM010000002.1"/>
</dbReference>
<evidence type="ECO:0000313" key="2">
    <source>
        <dbReference type="Proteomes" id="UP001301012"/>
    </source>
</evidence>
<evidence type="ECO:0000313" key="1">
    <source>
        <dbReference type="EMBL" id="MDK2562994.1"/>
    </source>
</evidence>
<organism evidence="1 2">
    <name type="scientific">Romboutsia sedimentorum</name>
    <dbReference type="NCBI Taxonomy" id="1368474"/>
    <lineage>
        <taxon>Bacteria</taxon>
        <taxon>Bacillati</taxon>
        <taxon>Bacillota</taxon>
        <taxon>Clostridia</taxon>
        <taxon>Peptostreptococcales</taxon>
        <taxon>Peptostreptococcaceae</taxon>
        <taxon>Romboutsia</taxon>
    </lineage>
</organism>
<dbReference type="EMBL" id="JASKYM010000002">
    <property type="protein sequence ID" value="MDK2562994.1"/>
    <property type="molecule type" value="Genomic_DNA"/>
</dbReference>